<dbReference type="GO" id="GO:0003677">
    <property type="term" value="F:DNA binding"/>
    <property type="evidence" value="ECO:0007669"/>
    <property type="project" value="UniProtKB-KW"/>
</dbReference>
<keyword evidence="11" id="KW-1185">Reference proteome</keyword>
<evidence type="ECO:0000256" key="4">
    <source>
        <dbReference type="ARBA" id="ARBA00023125"/>
    </source>
</evidence>
<dbReference type="InterPro" id="IPR003593">
    <property type="entry name" value="AAA+_ATPase"/>
</dbReference>
<dbReference type="SUPFAM" id="SSF52540">
    <property type="entry name" value="P-loop containing nucleoside triphosphate hydrolases"/>
    <property type="match status" value="1"/>
</dbReference>
<dbReference type="Gene3D" id="1.10.8.60">
    <property type="match status" value="1"/>
</dbReference>
<dbReference type="InterPro" id="IPR025662">
    <property type="entry name" value="Sigma_54_int_dom_ATP-bd_1"/>
</dbReference>
<keyword evidence="4" id="KW-0238">DNA-binding</keyword>
<keyword evidence="1" id="KW-0547">Nucleotide-binding</keyword>
<dbReference type="GO" id="GO:0000160">
    <property type="term" value="P:phosphorelay signal transduction system"/>
    <property type="evidence" value="ECO:0007669"/>
    <property type="project" value="InterPro"/>
</dbReference>
<evidence type="ECO:0000259" key="8">
    <source>
        <dbReference type="PROSITE" id="PS50045"/>
    </source>
</evidence>
<keyword evidence="6" id="KW-0597">Phosphoprotein</keyword>
<dbReference type="Pfam" id="PF00072">
    <property type="entry name" value="Response_reg"/>
    <property type="match status" value="1"/>
</dbReference>
<evidence type="ECO:0000256" key="1">
    <source>
        <dbReference type="ARBA" id="ARBA00022741"/>
    </source>
</evidence>
<evidence type="ECO:0000256" key="3">
    <source>
        <dbReference type="ARBA" id="ARBA00023015"/>
    </source>
</evidence>
<dbReference type="GO" id="GO:0005524">
    <property type="term" value="F:ATP binding"/>
    <property type="evidence" value="ECO:0007669"/>
    <property type="project" value="UniProtKB-KW"/>
</dbReference>
<dbReference type="InterPro" id="IPR001789">
    <property type="entry name" value="Sig_transdc_resp-reg_receiver"/>
</dbReference>
<dbReference type="Gene3D" id="3.40.50.2300">
    <property type="match status" value="1"/>
</dbReference>
<evidence type="ECO:0000313" key="10">
    <source>
        <dbReference type="EMBL" id="MBF2735779.1"/>
    </source>
</evidence>
<dbReference type="AlphaFoldDB" id="A0A930UFS6"/>
<dbReference type="InterPro" id="IPR025944">
    <property type="entry name" value="Sigma_54_int_dom_CS"/>
</dbReference>
<dbReference type="GO" id="GO:0006355">
    <property type="term" value="P:regulation of DNA-templated transcription"/>
    <property type="evidence" value="ECO:0007669"/>
    <property type="project" value="InterPro"/>
</dbReference>
<accession>A0A930UFS6</accession>
<dbReference type="InterPro" id="IPR002078">
    <property type="entry name" value="Sigma_54_int"/>
</dbReference>
<dbReference type="SUPFAM" id="SSF52172">
    <property type="entry name" value="CheY-like"/>
    <property type="match status" value="1"/>
</dbReference>
<organism evidence="10 11">
    <name type="scientific">Candidatus Amphirhobacter heronislandensis</name>
    <dbReference type="NCBI Taxonomy" id="1732024"/>
    <lineage>
        <taxon>Bacteria</taxon>
        <taxon>Pseudomonadati</taxon>
        <taxon>Pseudomonadota</taxon>
        <taxon>Gammaproteobacteria</taxon>
        <taxon>Candidatus Tethybacterales</taxon>
        <taxon>Candidatus Tethybacteraceae</taxon>
        <taxon>Candidatus Amphirhobacter</taxon>
    </lineage>
</organism>
<evidence type="ECO:0000313" key="11">
    <source>
        <dbReference type="Proteomes" id="UP000604381"/>
    </source>
</evidence>
<comment type="caution">
    <text evidence="10">The sequence shown here is derived from an EMBL/GenBank/DDBJ whole genome shotgun (WGS) entry which is preliminary data.</text>
</comment>
<feature type="region of interest" description="Disordered" evidence="7">
    <location>
        <begin position="442"/>
        <end position="461"/>
    </location>
</feature>
<keyword evidence="5" id="KW-0804">Transcription</keyword>
<dbReference type="Pfam" id="PF00158">
    <property type="entry name" value="Sigma54_activat"/>
    <property type="match status" value="1"/>
</dbReference>
<keyword evidence="3" id="KW-0805">Transcription regulation</keyword>
<evidence type="ECO:0000256" key="7">
    <source>
        <dbReference type="SAM" id="MobiDB-lite"/>
    </source>
</evidence>
<dbReference type="Gene3D" id="3.40.50.300">
    <property type="entry name" value="P-loop containing nucleotide triphosphate hydrolases"/>
    <property type="match status" value="1"/>
</dbReference>
<name>A0A930UFS6_9GAMM</name>
<evidence type="ECO:0000256" key="2">
    <source>
        <dbReference type="ARBA" id="ARBA00022840"/>
    </source>
</evidence>
<dbReference type="PANTHER" id="PTHR32071:SF57">
    <property type="entry name" value="C4-DICARBOXYLATE TRANSPORT TRANSCRIPTIONAL REGULATORY PROTEIN DCTD"/>
    <property type="match status" value="1"/>
</dbReference>
<dbReference type="Pfam" id="PF25601">
    <property type="entry name" value="AAA_lid_14"/>
    <property type="match status" value="1"/>
</dbReference>
<dbReference type="InterPro" id="IPR058031">
    <property type="entry name" value="AAA_lid_NorR"/>
</dbReference>
<dbReference type="InterPro" id="IPR011006">
    <property type="entry name" value="CheY-like_superfamily"/>
</dbReference>
<sequence length="461" mass="48574">MAAVAATKPGLLVVDDDELIVELLLDEFKEDYDVIGAGSRPEVAPALRQLGRPPAVALVDLGLPPKPSSPREGLALVKELLAAAPECAVIVISGQSEDDNARLARTYGALDFIAKPCDAEQIKAAIGRVEAAAAAGRGLEGLQGDSAAMARLQRQIGQFGPAPHPVLLEGESGTGKELVARALHRASGLDGAFVAINCAAIPEQLFEAALFGAKRGSYTGAVSDADGHIATAAGGTLFLDEIGDMAPGTQPKLLRALESGEYYRVGDSRPRTADVRVVAATNQPLRDRIAAGSFREDLYHRLSVLAIRTPPLRELGDDRLLLLDGFAAAAARNAAAEPFTLAPAARELWRRYDFPGNVRELRNVVLRLQVLFPGQEVGPDELAAEFLYRPAAAGGGDEAEGLDALLRRDARRHAAAALERDGGSAVKAARRLGISARRLNELLDDEPQEGGKQAGAKKGAK</sequence>
<proteinExistence type="predicted"/>
<dbReference type="CDD" id="cd00009">
    <property type="entry name" value="AAA"/>
    <property type="match status" value="1"/>
</dbReference>
<dbReference type="PROSITE" id="PS50110">
    <property type="entry name" value="RESPONSE_REGULATORY"/>
    <property type="match status" value="1"/>
</dbReference>
<feature type="compositionally biased region" description="Low complexity" evidence="7">
    <location>
        <begin position="450"/>
        <end position="461"/>
    </location>
</feature>
<dbReference type="Proteomes" id="UP000604381">
    <property type="component" value="Unassembled WGS sequence"/>
</dbReference>
<dbReference type="PROSITE" id="PS00675">
    <property type="entry name" value="SIGMA54_INTERACT_1"/>
    <property type="match status" value="1"/>
</dbReference>
<protein>
    <submittedName>
        <fullName evidence="10">Sigma-54-dependent Fis family transcriptional regulator</fullName>
    </submittedName>
</protein>
<feature type="modified residue" description="4-aspartylphosphate" evidence="6">
    <location>
        <position position="60"/>
    </location>
</feature>
<feature type="domain" description="Sigma-54 factor interaction" evidence="8">
    <location>
        <begin position="142"/>
        <end position="370"/>
    </location>
</feature>
<dbReference type="PANTHER" id="PTHR32071">
    <property type="entry name" value="TRANSCRIPTIONAL REGULATORY PROTEIN"/>
    <property type="match status" value="1"/>
</dbReference>
<dbReference type="FunFam" id="3.40.50.300:FF:000006">
    <property type="entry name" value="DNA-binding transcriptional regulator NtrC"/>
    <property type="match status" value="1"/>
</dbReference>
<dbReference type="InterPro" id="IPR025943">
    <property type="entry name" value="Sigma_54_int_dom_ATP-bd_2"/>
</dbReference>
<keyword evidence="2" id="KW-0067">ATP-binding</keyword>
<evidence type="ECO:0000256" key="5">
    <source>
        <dbReference type="ARBA" id="ARBA00023163"/>
    </source>
</evidence>
<evidence type="ECO:0000259" key="9">
    <source>
        <dbReference type="PROSITE" id="PS50110"/>
    </source>
</evidence>
<dbReference type="InterPro" id="IPR027417">
    <property type="entry name" value="P-loop_NTPase"/>
</dbReference>
<gene>
    <name evidence="10" type="ORF">ISN26_06890</name>
</gene>
<reference evidence="10" key="1">
    <citation type="submission" date="2020-10" db="EMBL/GenBank/DDBJ databases">
        <title>An improved Amphimedon queenslandica hologenome assembly reveals how three proteobacterial symbionts can extend the metabolic phenotypic of their marine sponge host.</title>
        <authorList>
            <person name="Degnan B."/>
            <person name="Degnan S."/>
            <person name="Xiang X."/>
        </authorList>
    </citation>
    <scope>NUCLEOTIDE SEQUENCE</scope>
    <source>
        <strain evidence="10">AqS2</strain>
    </source>
</reference>
<dbReference type="SMART" id="SM00382">
    <property type="entry name" value="AAA"/>
    <property type="match status" value="1"/>
</dbReference>
<dbReference type="SMART" id="SM00448">
    <property type="entry name" value="REC"/>
    <property type="match status" value="1"/>
</dbReference>
<dbReference type="PROSITE" id="PS50045">
    <property type="entry name" value="SIGMA54_INTERACT_4"/>
    <property type="match status" value="1"/>
</dbReference>
<dbReference type="EMBL" id="JADHEI010000052">
    <property type="protein sequence ID" value="MBF2735779.1"/>
    <property type="molecule type" value="Genomic_DNA"/>
</dbReference>
<dbReference type="PROSITE" id="PS00676">
    <property type="entry name" value="SIGMA54_INTERACT_2"/>
    <property type="match status" value="1"/>
</dbReference>
<evidence type="ECO:0000256" key="6">
    <source>
        <dbReference type="PROSITE-ProRule" id="PRU00169"/>
    </source>
</evidence>
<dbReference type="PROSITE" id="PS00688">
    <property type="entry name" value="SIGMA54_INTERACT_3"/>
    <property type="match status" value="1"/>
</dbReference>
<feature type="domain" description="Response regulatory" evidence="9">
    <location>
        <begin position="10"/>
        <end position="130"/>
    </location>
</feature>